<proteinExistence type="predicted"/>
<reference evidence="2" key="1">
    <citation type="submission" date="2017-02" db="UniProtKB">
        <authorList>
            <consortium name="WormBaseParasite"/>
        </authorList>
    </citation>
    <scope>IDENTIFICATION</scope>
</reference>
<name>A0A0N4ZVW4_PARTI</name>
<dbReference type="Proteomes" id="UP000038045">
    <property type="component" value="Unplaced"/>
</dbReference>
<keyword evidence="1" id="KW-1185">Reference proteome</keyword>
<accession>A0A0N4ZVW4</accession>
<dbReference type="WBParaSite" id="PTRK_0001274700.1">
    <property type="protein sequence ID" value="PTRK_0001274700.1"/>
    <property type="gene ID" value="PTRK_0001274700"/>
</dbReference>
<evidence type="ECO:0000313" key="1">
    <source>
        <dbReference type="Proteomes" id="UP000038045"/>
    </source>
</evidence>
<sequence>MSQSFSFSSITNWMSGDKDSLTSRRLFEITDNNQHQKMEGNNYGNNSTGMVGSFFNSKTNASNFQNNKDDKEKKAKEINMLCVMYGC</sequence>
<organism evidence="1 2">
    <name type="scientific">Parastrongyloides trichosuri</name>
    <name type="common">Possum-specific nematode worm</name>
    <dbReference type="NCBI Taxonomy" id="131310"/>
    <lineage>
        <taxon>Eukaryota</taxon>
        <taxon>Metazoa</taxon>
        <taxon>Ecdysozoa</taxon>
        <taxon>Nematoda</taxon>
        <taxon>Chromadorea</taxon>
        <taxon>Rhabditida</taxon>
        <taxon>Tylenchina</taxon>
        <taxon>Panagrolaimomorpha</taxon>
        <taxon>Strongyloidoidea</taxon>
        <taxon>Strongyloididae</taxon>
        <taxon>Parastrongyloides</taxon>
    </lineage>
</organism>
<evidence type="ECO:0000313" key="2">
    <source>
        <dbReference type="WBParaSite" id="PTRK_0001274700.1"/>
    </source>
</evidence>
<protein>
    <submittedName>
        <fullName evidence="2">Uncharacterized protein</fullName>
    </submittedName>
</protein>
<dbReference type="AlphaFoldDB" id="A0A0N4ZVW4"/>